<dbReference type="EMBL" id="QFFJ01000001">
    <property type="protein sequence ID" value="RBL93213.1"/>
    <property type="molecule type" value="Genomic_DNA"/>
</dbReference>
<reference evidence="3 4" key="1">
    <citation type="submission" date="2018-05" db="EMBL/GenBank/DDBJ databases">
        <title>Chitinophaga sp. K3CV102501T nov., isolated from isolated from a monsoon evergreen broad-leaved forest soil.</title>
        <authorList>
            <person name="Lv Y."/>
        </authorList>
    </citation>
    <scope>NUCLEOTIDE SEQUENCE [LARGE SCALE GENOMIC DNA]</scope>
    <source>
        <strain evidence="3 4">GDMCC 1.1325</strain>
    </source>
</reference>
<dbReference type="SUPFAM" id="SSF109854">
    <property type="entry name" value="DinB/YfiT-like putative metalloenzymes"/>
    <property type="match status" value="1"/>
</dbReference>
<dbReference type="AlphaFoldDB" id="A0A365Y3R1"/>
<dbReference type="Gene3D" id="1.20.120.450">
    <property type="entry name" value="dinb family like domain"/>
    <property type="match status" value="1"/>
</dbReference>
<evidence type="ECO:0000313" key="4">
    <source>
        <dbReference type="Proteomes" id="UP000253410"/>
    </source>
</evidence>
<gene>
    <name evidence="3" type="ORF">DF182_11785</name>
</gene>
<sequence length="200" mass="22668">MDMTPVNTIALLQDLRKQIVAAQYKAESRFGEKSSAMLQHQPQPGKWSALQCLEHLNTYGRFYLPALDKAITEAEQKGSQPTPVFRSSWLGAWFTKQMQPQPDGQLRSRMKSPKGHLPAVQPDEETVINEFVQQQQMMEALMLRAEKINLQQAKVATSLSRFIRLSVGDTFGFMTAHINRHVLQAEKAISTCQQQVKKTV</sequence>
<name>A0A365Y3R1_9BACT</name>
<comment type="caution">
    <text evidence="3">The sequence shown here is derived from an EMBL/GenBank/DDBJ whole genome shotgun (WGS) entry which is preliminary data.</text>
</comment>
<keyword evidence="4" id="KW-1185">Reference proteome</keyword>
<evidence type="ECO:0000313" key="3">
    <source>
        <dbReference type="EMBL" id="RBL93213.1"/>
    </source>
</evidence>
<evidence type="ECO:0000256" key="1">
    <source>
        <dbReference type="SAM" id="MobiDB-lite"/>
    </source>
</evidence>
<feature type="domain" description="DinB-like" evidence="2">
    <location>
        <begin position="19"/>
        <end position="185"/>
    </location>
</feature>
<feature type="region of interest" description="Disordered" evidence="1">
    <location>
        <begin position="100"/>
        <end position="119"/>
    </location>
</feature>
<organism evidence="3 4">
    <name type="scientific">Chitinophaga flava</name>
    <dbReference type="NCBI Taxonomy" id="2259036"/>
    <lineage>
        <taxon>Bacteria</taxon>
        <taxon>Pseudomonadati</taxon>
        <taxon>Bacteroidota</taxon>
        <taxon>Chitinophagia</taxon>
        <taxon>Chitinophagales</taxon>
        <taxon>Chitinophagaceae</taxon>
        <taxon>Chitinophaga</taxon>
    </lineage>
</organism>
<dbReference type="OrthoDB" id="1524454at2"/>
<dbReference type="Pfam" id="PF12867">
    <property type="entry name" value="DinB_2"/>
    <property type="match status" value="1"/>
</dbReference>
<dbReference type="InterPro" id="IPR024775">
    <property type="entry name" value="DinB-like"/>
</dbReference>
<protein>
    <recommendedName>
        <fullName evidence="2">DinB-like domain-containing protein</fullName>
    </recommendedName>
</protein>
<accession>A0A365Y3R1</accession>
<dbReference type="InterPro" id="IPR034660">
    <property type="entry name" value="DinB/YfiT-like"/>
</dbReference>
<proteinExistence type="predicted"/>
<dbReference type="Proteomes" id="UP000253410">
    <property type="component" value="Unassembled WGS sequence"/>
</dbReference>
<evidence type="ECO:0000259" key="2">
    <source>
        <dbReference type="Pfam" id="PF12867"/>
    </source>
</evidence>